<evidence type="ECO:0000313" key="2">
    <source>
        <dbReference type="Proteomes" id="UP000305401"/>
    </source>
</evidence>
<gene>
    <name evidence="1" type="ORF">E5990_00550</name>
</gene>
<organism evidence="1 2">
    <name type="scientific">Muribaculum caecicola</name>
    <dbReference type="NCBI Taxonomy" id="3038144"/>
    <lineage>
        <taxon>Bacteria</taxon>
        <taxon>Pseudomonadati</taxon>
        <taxon>Bacteroidota</taxon>
        <taxon>Bacteroidia</taxon>
        <taxon>Bacteroidales</taxon>
        <taxon>Muribaculaceae</taxon>
        <taxon>Muribaculum</taxon>
    </lineage>
</organism>
<accession>A0AC61S8P8</accession>
<reference evidence="1" key="1">
    <citation type="submission" date="2019-04" db="EMBL/GenBank/DDBJ databases">
        <title>Microbes associate with the intestines of laboratory mice.</title>
        <authorList>
            <person name="Navarre W."/>
            <person name="Wong E."/>
            <person name="Huang K.C."/>
            <person name="Tropini C."/>
            <person name="Ng K."/>
            <person name="Yu B."/>
        </authorList>
    </citation>
    <scope>NUCLEOTIDE SEQUENCE</scope>
    <source>
        <strain evidence="1">NM86_A22</strain>
    </source>
</reference>
<protein>
    <submittedName>
        <fullName evidence="1">Transposase</fullName>
    </submittedName>
</protein>
<name>A0AC61S8P8_9BACT</name>
<proteinExistence type="predicted"/>
<sequence>MAQTTYLTLVFRGAGRGAKVLEERFGDSLKNMVAVTDRHSAYFAIDFLNNQICLAHLLRNLEYLNDIDKEQTWAKDVQTLLREAIHLRNQKTYEVIPKDSWLTRLDELLKKNLDNMRNEFNEMKRGIIRCRDYIFNFLENPAIPSDNNGSERGIRKLKVKQKISGCFRSDTGADAFHALHSIADTAWKNGQSPLKAILALV</sequence>
<keyword evidence="2" id="KW-1185">Reference proteome</keyword>
<evidence type="ECO:0000313" key="1">
    <source>
        <dbReference type="EMBL" id="THG55227.1"/>
    </source>
</evidence>
<dbReference type="Proteomes" id="UP000305401">
    <property type="component" value="Unassembled WGS sequence"/>
</dbReference>
<dbReference type="EMBL" id="SSTG01000003">
    <property type="protein sequence ID" value="THG55227.1"/>
    <property type="molecule type" value="Genomic_DNA"/>
</dbReference>
<comment type="caution">
    <text evidence="1">The sequence shown here is derived from an EMBL/GenBank/DDBJ whole genome shotgun (WGS) entry which is preliminary data.</text>
</comment>